<proteinExistence type="predicted"/>
<keyword evidence="2" id="KW-1133">Transmembrane helix</keyword>
<feature type="compositionally biased region" description="Low complexity" evidence="1">
    <location>
        <begin position="60"/>
        <end position="74"/>
    </location>
</feature>
<dbReference type="EMBL" id="LZZM01000011">
    <property type="protein sequence ID" value="OOM82496.1"/>
    <property type="molecule type" value="Genomic_DNA"/>
</dbReference>
<protein>
    <submittedName>
        <fullName evidence="3">Uncharacterized protein</fullName>
    </submittedName>
</protein>
<comment type="caution">
    <text evidence="3">The sequence shown here is derived from an EMBL/GenBank/DDBJ whole genome shotgun (WGS) entry which is preliminary data.</text>
</comment>
<keyword evidence="2" id="KW-0812">Transmembrane</keyword>
<reference evidence="3 4" key="1">
    <citation type="submission" date="2016-05" db="EMBL/GenBank/DDBJ databases">
        <title>Microbial solvent formation.</title>
        <authorList>
            <person name="Poehlein A."/>
            <person name="Montoya Solano J.D."/>
            <person name="Flitsch S."/>
            <person name="Krabben P."/>
            <person name="Duerre P."/>
            <person name="Daniel R."/>
        </authorList>
    </citation>
    <scope>NUCLEOTIDE SEQUENCE [LARGE SCALE GENOMIC DNA]</scope>
    <source>
        <strain evidence="3 4">DSM 2619</strain>
    </source>
</reference>
<keyword evidence="4" id="KW-1185">Reference proteome</keyword>
<feature type="compositionally biased region" description="Basic and acidic residues" evidence="1">
    <location>
        <begin position="76"/>
        <end position="103"/>
    </location>
</feature>
<keyword evidence="2" id="KW-0472">Membrane</keyword>
<dbReference type="OrthoDB" id="2087328at2"/>
<feature type="transmembrane region" description="Helical" evidence="2">
    <location>
        <begin position="38"/>
        <end position="57"/>
    </location>
</feature>
<sequence>MHILFGALFFGCLVELVLLLVKPKWSTLGRELPNQKKTIKKLIITTLVFLLLFAVTSGKSNTSTSTKATTNNNAEEVIKKESDTKQGESKEASKSVKENKDKFSISSEQNTNAAVDELILRGKSDSKNATDEDIKTANKFINDHYNNYWTDNETMHKTMYYGSLLEYAKRDEAKENQKGIDFIIYNLGVDSEQVVKYVYRKADKIEDAATQSNLEQIKKSLAKIPSDYKK</sequence>
<evidence type="ECO:0000313" key="3">
    <source>
        <dbReference type="EMBL" id="OOM82496.1"/>
    </source>
</evidence>
<evidence type="ECO:0000313" key="4">
    <source>
        <dbReference type="Proteomes" id="UP000190890"/>
    </source>
</evidence>
<dbReference type="Proteomes" id="UP000190890">
    <property type="component" value="Unassembled WGS sequence"/>
</dbReference>
<dbReference type="RefSeq" id="WP_077845522.1">
    <property type="nucleotide sequence ID" value="NZ_LZZM01000011.1"/>
</dbReference>
<feature type="region of interest" description="Disordered" evidence="1">
    <location>
        <begin position="60"/>
        <end position="105"/>
    </location>
</feature>
<evidence type="ECO:0000256" key="2">
    <source>
        <dbReference type="SAM" id="Phobius"/>
    </source>
</evidence>
<organism evidence="3 4">
    <name type="scientific">Clostridium puniceum</name>
    <dbReference type="NCBI Taxonomy" id="29367"/>
    <lineage>
        <taxon>Bacteria</taxon>
        <taxon>Bacillati</taxon>
        <taxon>Bacillota</taxon>
        <taxon>Clostridia</taxon>
        <taxon>Eubacteriales</taxon>
        <taxon>Clostridiaceae</taxon>
        <taxon>Clostridium</taxon>
    </lineage>
</organism>
<gene>
    <name evidence="3" type="ORF">CLPUN_01980</name>
</gene>
<name>A0A1S8TXM3_9CLOT</name>
<accession>A0A1S8TXM3</accession>
<evidence type="ECO:0000256" key="1">
    <source>
        <dbReference type="SAM" id="MobiDB-lite"/>
    </source>
</evidence>
<dbReference type="AlphaFoldDB" id="A0A1S8TXM3"/>